<feature type="compositionally biased region" description="Low complexity" evidence="3">
    <location>
        <begin position="160"/>
        <end position="175"/>
    </location>
</feature>
<feature type="compositionally biased region" description="Basic and acidic residues" evidence="3">
    <location>
        <begin position="177"/>
        <end position="190"/>
    </location>
</feature>
<feature type="compositionally biased region" description="Acidic residues" evidence="3">
    <location>
        <begin position="75"/>
        <end position="85"/>
    </location>
</feature>
<feature type="domain" description="Chromo" evidence="4">
    <location>
        <begin position="566"/>
        <end position="621"/>
    </location>
</feature>
<dbReference type="SMART" id="SM00298">
    <property type="entry name" value="CHROMO"/>
    <property type="match status" value="1"/>
</dbReference>
<dbReference type="InParanoid" id="A0A286UHW3"/>
<name>A0A286UHW3_9AGAM</name>
<accession>A0A286UHW3</accession>
<evidence type="ECO:0000256" key="2">
    <source>
        <dbReference type="ARBA" id="ARBA00023242"/>
    </source>
</evidence>
<feature type="region of interest" description="Disordered" evidence="3">
    <location>
        <begin position="57"/>
        <end position="106"/>
    </location>
</feature>
<proteinExistence type="predicted"/>
<organism evidence="5 6">
    <name type="scientific">Pyrrhoderma noxium</name>
    <dbReference type="NCBI Taxonomy" id="2282107"/>
    <lineage>
        <taxon>Eukaryota</taxon>
        <taxon>Fungi</taxon>
        <taxon>Dikarya</taxon>
        <taxon>Basidiomycota</taxon>
        <taxon>Agaricomycotina</taxon>
        <taxon>Agaricomycetes</taxon>
        <taxon>Hymenochaetales</taxon>
        <taxon>Hymenochaetaceae</taxon>
        <taxon>Pyrrhoderma</taxon>
    </lineage>
</organism>
<dbReference type="InterPro" id="IPR040684">
    <property type="entry name" value="HMUDK_hel"/>
</dbReference>
<dbReference type="PROSITE" id="PS50013">
    <property type="entry name" value="CHROMO_2"/>
    <property type="match status" value="1"/>
</dbReference>
<dbReference type="Pfam" id="PF00385">
    <property type="entry name" value="Chromo"/>
    <property type="match status" value="1"/>
</dbReference>
<dbReference type="InterPro" id="IPR051219">
    <property type="entry name" value="Heterochromatin_chromo-domain"/>
</dbReference>
<dbReference type="InterPro" id="IPR023780">
    <property type="entry name" value="Chromo_domain"/>
</dbReference>
<evidence type="ECO:0000256" key="3">
    <source>
        <dbReference type="SAM" id="MobiDB-lite"/>
    </source>
</evidence>
<dbReference type="GO" id="GO:0005634">
    <property type="term" value="C:nucleus"/>
    <property type="evidence" value="ECO:0007669"/>
    <property type="project" value="UniProtKB-SubCell"/>
</dbReference>
<feature type="region of interest" description="Disordered" evidence="3">
    <location>
        <begin position="122"/>
        <end position="143"/>
    </location>
</feature>
<dbReference type="EMBL" id="NBII01000005">
    <property type="protein sequence ID" value="PAV19054.1"/>
    <property type="molecule type" value="Genomic_DNA"/>
</dbReference>
<dbReference type="InterPro" id="IPR016197">
    <property type="entry name" value="Chromo-like_dom_sf"/>
</dbReference>
<dbReference type="Pfam" id="PF18723">
    <property type="entry name" value="HMUDK_hel"/>
    <property type="match status" value="1"/>
</dbReference>
<gene>
    <name evidence="5" type="ORF">PNOK_0589800</name>
</gene>
<dbReference type="OrthoDB" id="433924at2759"/>
<dbReference type="PANTHER" id="PTHR22812">
    <property type="entry name" value="CHROMOBOX PROTEIN"/>
    <property type="match status" value="1"/>
</dbReference>
<evidence type="ECO:0000313" key="5">
    <source>
        <dbReference type="EMBL" id="PAV19054.1"/>
    </source>
</evidence>
<dbReference type="GO" id="GO:0006338">
    <property type="term" value="P:chromatin remodeling"/>
    <property type="evidence" value="ECO:0007669"/>
    <property type="project" value="UniProtKB-ARBA"/>
</dbReference>
<dbReference type="InterPro" id="IPR000953">
    <property type="entry name" value="Chromo/chromo_shadow_dom"/>
</dbReference>
<feature type="compositionally biased region" description="Low complexity" evidence="3">
    <location>
        <begin position="59"/>
        <end position="74"/>
    </location>
</feature>
<comment type="caution">
    <text evidence="5">The sequence shown here is derived from an EMBL/GenBank/DDBJ whole genome shotgun (WGS) entry which is preliminary data.</text>
</comment>
<dbReference type="CDD" id="cd00024">
    <property type="entry name" value="CD_CSD"/>
    <property type="match status" value="1"/>
</dbReference>
<dbReference type="Gene3D" id="2.40.50.40">
    <property type="match status" value="1"/>
</dbReference>
<dbReference type="AlphaFoldDB" id="A0A286UHW3"/>
<keyword evidence="6" id="KW-1185">Reference proteome</keyword>
<dbReference type="SUPFAM" id="SSF54160">
    <property type="entry name" value="Chromo domain-like"/>
    <property type="match status" value="1"/>
</dbReference>
<dbReference type="Proteomes" id="UP000217199">
    <property type="component" value="Unassembled WGS sequence"/>
</dbReference>
<reference evidence="5 6" key="1">
    <citation type="journal article" date="2017" name="Mol. Ecol.">
        <title>Comparative and population genomic landscape of Phellinus noxius: A hypervariable fungus causing root rot in trees.</title>
        <authorList>
            <person name="Chung C.L."/>
            <person name="Lee T.J."/>
            <person name="Akiba M."/>
            <person name="Lee H.H."/>
            <person name="Kuo T.H."/>
            <person name="Liu D."/>
            <person name="Ke H.M."/>
            <person name="Yokoi T."/>
            <person name="Roa M.B."/>
            <person name="Lu M.J."/>
            <person name="Chang Y.Y."/>
            <person name="Ann P.J."/>
            <person name="Tsai J.N."/>
            <person name="Chen C.Y."/>
            <person name="Tzean S.S."/>
            <person name="Ota Y."/>
            <person name="Hattori T."/>
            <person name="Sahashi N."/>
            <person name="Liou R.F."/>
            <person name="Kikuchi T."/>
            <person name="Tsai I.J."/>
        </authorList>
    </citation>
    <scope>NUCLEOTIDE SEQUENCE [LARGE SCALE GENOMIC DNA]</scope>
    <source>
        <strain evidence="5 6">FFPRI411160</strain>
    </source>
</reference>
<feature type="compositionally biased region" description="Basic and acidic residues" evidence="3">
    <location>
        <begin position="198"/>
        <end position="208"/>
    </location>
</feature>
<evidence type="ECO:0000259" key="4">
    <source>
        <dbReference type="PROSITE" id="PS50013"/>
    </source>
</evidence>
<protein>
    <recommendedName>
        <fullName evidence="4">Chromo domain-containing protein</fullName>
    </recommendedName>
</protein>
<evidence type="ECO:0000256" key="1">
    <source>
        <dbReference type="ARBA" id="ARBA00004123"/>
    </source>
</evidence>
<comment type="subcellular location">
    <subcellularLocation>
        <location evidence="1">Nucleus</location>
    </subcellularLocation>
</comment>
<keyword evidence="2" id="KW-0539">Nucleus</keyword>
<feature type="region of interest" description="Disordered" evidence="3">
    <location>
        <begin position="156"/>
        <end position="213"/>
    </location>
</feature>
<sequence>MDELGVDRSLYRRSTSALTKTTAATIADSIGTLPPPIARISTVTGKGAFTAASIGRGASIGTAPATSPSPSISDIADDTDTDTDTDTGAVNVKKGGSDTGVYGAPGVKRPAAIWKRGRNVDGRARSGFEFGSGSESESELEGDVRAEVEFNGTRYKQNKNKNNGVRNNGAKGIGKLKTKEKEKTIKEKERGKRGRKTVNREKEGRDWEKEEEEERERRKKRKTIWDPKAMIVEIDGVRFRVKPAFDIFWKYTSERHALEERRRRGESEPWTEDELLRRYRFCSVFRVADRGCQFLITEVIEKGPQEDIEILFRVLLYSTFVRIETYEYIQKRLGGPPEWRRYEHEVYVEILEGCVRENGVLVTSAFQRFPPKLGQEGAHKNHLVLLEAMMGGPGGGDGDGDGDGDDRCLLLEKIRGARYLVDVFDVISTFPGSGDFVAFQLLVNLTYTTLVNFNENDFVKAGKGAVFGLKKCFSLEGDREEFEGNGNGNRKEKRKMTLVDIEHTLCEVHKYTELLEGKKGHPRKYKAITLDFPREATLPKAWGHPDRRVIRRKPGEENRKKPEKVYVVGRILDKGVDEDGETIYYVDWLGYGANDRSWEPASVICEDAPTVVEEYERQFGS</sequence>
<evidence type="ECO:0000313" key="6">
    <source>
        <dbReference type="Proteomes" id="UP000217199"/>
    </source>
</evidence>